<reference evidence="1" key="1">
    <citation type="journal article" date="2014" name="Int. J. Syst. Evol. Microbiol.">
        <title>Complete genome sequence of Corynebacterium casei LMG S-19264T (=DSM 44701T), isolated from a smear-ripened cheese.</title>
        <authorList>
            <consortium name="US DOE Joint Genome Institute (JGI-PGF)"/>
            <person name="Walter F."/>
            <person name="Albersmeier A."/>
            <person name="Kalinowski J."/>
            <person name="Ruckert C."/>
        </authorList>
    </citation>
    <scope>NUCLEOTIDE SEQUENCE</scope>
    <source>
        <strain evidence="1">KCTC 32296</strain>
    </source>
</reference>
<dbReference type="AlphaFoldDB" id="A0A918QGW3"/>
<keyword evidence="2" id="KW-1185">Reference proteome</keyword>
<reference evidence="1" key="2">
    <citation type="submission" date="2020-09" db="EMBL/GenBank/DDBJ databases">
        <authorList>
            <person name="Sun Q."/>
            <person name="Kim S."/>
        </authorList>
    </citation>
    <scope>NUCLEOTIDE SEQUENCE</scope>
    <source>
        <strain evidence="1">KCTC 32296</strain>
    </source>
</reference>
<evidence type="ECO:0000313" key="2">
    <source>
        <dbReference type="Proteomes" id="UP000662572"/>
    </source>
</evidence>
<evidence type="ECO:0008006" key="3">
    <source>
        <dbReference type="Google" id="ProtNLM"/>
    </source>
</evidence>
<dbReference type="RefSeq" id="WP_189489014.1">
    <property type="nucleotide sequence ID" value="NZ_BMZB01000008.1"/>
</dbReference>
<dbReference type="Pfam" id="PF13759">
    <property type="entry name" value="2OG-FeII_Oxy_5"/>
    <property type="match status" value="1"/>
</dbReference>
<dbReference type="EMBL" id="BMZB01000008">
    <property type="protein sequence ID" value="GGZ44952.1"/>
    <property type="molecule type" value="Genomic_DNA"/>
</dbReference>
<accession>A0A918QGW3</accession>
<dbReference type="InterPro" id="IPR012668">
    <property type="entry name" value="CHP02466"/>
</dbReference>
<evidence type="ECO:0000313" key="1">
    <source>
        <dbReference type="EMBL" id="GGZ44952.1"/>
    </source>
</evidence>
<organism evidence="1 2">
    <name type="scientific">Asticcacaulis endophyticus</name>
    <dbReference type="NCBI Taxonomy" id="1395890"/>
    <lineage>
        <taxon>Bacteria</taxon>
        <taxon>Pseudomonadati</taxon>
        <taxon>Pseudomonadota</taxon>
        <taxon>Alphaproteobacteria</taxon>
        <taxon>Caulobacterales</taxon>
        <taxon>Caulobacteraceae</taxon>
        <taxon>Asticcacaulis</taxon>
    </lineage>
</organism>
<name>A0A918QGW3_9CAUL</name>
<comment type="caution">
    <text evidence="1">The sequence shown here is derived from an EMBL/GenBank/DDBJ whole genome shotgun (WGS) entry which is preliminary data.</text>
</comment>
<dbReference type="Gene3D" id="2.60.120.620">
    <property type="entry name" value="q2cbj1_9rhob like domain"/>
    <property type="match status" value="1"/>
</dbReference>
<dbReference type="Proteomes" id="UP000662572">
    <property type="component" value="Unassembled WGS sequence"/>
</dbReference>
<proteinExistence type="predicted"/>
<protein>
    <recommendedName>
        <fullName evidence="3">2OG-Fe(II) oxygenase</fullName>
    </recommendedName>
</protein>
<sequence length="220" mass="25245">MATDYGMQVVAPFSPLIIKATAPVSVVVGLNARVDQILSGQDERRSRDWSQHLAGNLTTEIRMTDIIRDLPDLTDFLYDVARTYTYRCENALLNYGNYSETEELKDKKLEIQIKEGWVNDMRAGDFNPVHYHQGCIYSCVLFLKIPEDYEAEFQADKHRQNSVGCLQFIDSRTAVGTRNLFMVKPVVGEFYLWPSWMLHCVYPFRGVGIRRSMSINMALA</sequence>
<gene>
    <name evidence="1" type="ORF">GCM10011273_34610</name>
</gene>